<dbReference type="InterPro" id="IPR011021">
    <property type="entry name" value="Arrestin-like_N"/>
</dbReference>
<keyword evidence="2" id="KW-0716">Sensory transduction</keyword>
<dbReference type="PANTHER" id="PTHR11188">
    <property type="entry name" value="ARRESTIN DOMAIN CONTAINING PROTEIN"/>
    <property type="match status" value="1"/>
</dbReference>
<reference evidence="4" key="1">
    <citation type="submission" date="2020-05" db="UniProtKB">
        <authorList>
            <consortium name="EnsemblMetazoa"/>
        </authorList>
    </citation>
    <scope>IDENTIFICATION</scope>
    <source>
        <strain evidence="4">TTRI</strain>
    </source>
</reference>
<proteinExistence type="inferred from homology"/>
<dbReference type="SMART" id="SM01017">
    <property type="entry name" value="Arrestin_C"/>
    <property type="match status" value="1"/>
</dbReference>
<evidence type="ECO:0000313" key="5">
    <source>
        <dbReference type="Proteomes" id="UP000078200"/>
    </source>
</evidence>
<organism evidence="4 5">
    <name type="scientific">Glossina austeni</name>
    <name type="common">Savannah tsetse fly</name>
    <dbReference type="NCBI Taxonomy" id="7395"/>
    <lineage>
        <taxon>Eukaryota</taxon>
        <taxon>Metazoa</taxon>
        <taxon>Ecdysozoa</taxon>
        <taxon>Arthropoda</taxon>
        <taxon>Hexapoda</taxon>
        <taxon>Insecta</taxon>
        <taxon>Pterygota</taxon>
        <taxon>Neoptera</taxon>
        <taxon>Endopterygota</taxon>
        <taxon>Diptera</taxon>
        <taxon>Brachycera</taxon>
        <taxon>Muscomorpha</taxon>
        <taxon>Hippoboscoidea</taxon>
        <taxon>Glossinidae</taxon>
        <taxon>Glossina</taxon>
    </lineage>
</organism>
<accession>A0A1A9VGU6</accession>
<dbReference type="Pfam" id="PF00339">
    <property type="entry name" value="Arrestin_N"/>
    <property type="match status" value="1"/>
</dbReference>
<keyword evidence="5" id="KW-1185">Reference proteome</keyword>
<dbReference type="GO" id="GO:0015031">
    <property type="term" value="P:protein transport"/>
    <property type="evidence" value="ECO:0007669"/>
    <property type="project" value="TreeGrafter"/>
</dbReference>
<evidence type="ECO:0000259" key="3">
    <source>
        <dbReference type="SMART" id="SM01017"/>
    </source>
</evidence>
<dbReference type="GO" id="GO:0005737">
    <property type="term" value="C:cytoplasm"/>
    <property type="evidence" value="ECO:0007669"/>
    <property type="project" value="TreeGrafter"/>
</dbReference>
<dbReference type="InterPro" id="IPR014752">
    <property type="entry name" value="Arrestin-like_C"/>
</dbReference>
<dbReference type="InterPro" id="IPR011022">
    <property type="entry name" value="Arrestin_C-like"/>
</dbReference>
<feature type="domain" description="Arrestin C-terminal-like" evidence="3">
    <location>
        <begin position="142"/>
        <end position="277"/>
    </location>
</feature>
<dbReference type="EnsemblMetazoa" id="GAUT036782-RA">
    <property type="protein sequence ID" value="GAUT036782-PA"/>
    <property type="gene ID" value="GAUT036782"/>
</dbReference>
<dbReference type="PANTHER" id="PTHR11188:SF176">
    <property type="entry name" value="ARRESTIN DOMAIN-CONTAINING PROTEIN 1"/>
    <property type="match status" value="1"/>
</dbReference>
<dbReference type="Proteomes" id="UP000078200">
    <property type="component" value="Unassembled WGS sequence"/>
</dbReference>
<dbReference type="InterPro" id="IPR014756">
    <property type="entry name" value="Ig_E-set"/>
</dbReference>
<evidence type="ECO:0000256" key="1">
    <source>
        <dbReference type="ARBA" id="ARBA00005298"/>
    </source>
</evidence>
<protein>
    <submittedName>
        <fullName evidence="4">Arrestin_C domain-containing protein</fullName>
    </submittedName>
</protein>
<comment type="similarity">
    <text evidence="1">Belongs to the arrestin family.</text>
</comment>
<evidence type="ECO:0000313" key="4">
    <source>
        <dbReference type="EnsemblMetazoa" id="GAUT036782-PA"/>
    </source>
</evidence>
<dbReference type="Gene3D" id="2.60.40.640">
    <property type="match status" value="3"/>
</dbReference>
<dbReference type="VEuPathDB" id="VectorBase:GAUT036782"/>
<dbReference type="InterPro" id="IPR050357">
    <property type="entry name" value="Arrestin_domain-protein"/>
</dbReference>
<sequence>MSSCPICYNKKTVCAQTLFKLKFSNLNSISGITIRFLGEAITQWSTTRLATNSTRRREHATVVYRGHEKYFQIQYYLLGGKNGEFGHVRYTIKVSLDRPWKFDQDMKMAFTVIAPGNLNSNACVKEPFKLELEKTFCCFCCRSGPLSVVTTVPVTGYVSGQVIPIMCECEIANNVSITKVKFALRKRVTFRAQLPRAGAKKSEITIAKIAVGPIRPNESRTFTQQLEIPPLPPTNLMHCGIITLSYDLQVECTIPLASLKPPPLYTDMPIKVTTQQRENLSIGLTQAVNVTSSSYAPGGALGWHAADCVGVQIHSNIPPPKFLESEFKATKIIGHDDSEHIKVIGDAFAPRYPTFQFDPSAPPMLNSKY</sequence>
<dbReference type="AlphaFoldDB" id="A0A1A9VGU6"/>
<dbReference type="Pfam" id="PF02752">
    <property type="entry name" value="Arrestin_C"/>
    <property type="match status" value="1"/>
</dbReference>
<dbReference type="STRING" id="7395.A0A1A9VGU6"/>
<dbReference type="SUPFAM" id="SSF81296">
    <property type="entry name" value="E set domains"/>
    <property type="match status" value="2"/>
</dbReference>
<evidence type="ECO:0000256" key="2">
    <source>
        <dbReference type="ARBA" id="ARBA00022606"/>
    </source>
</evidence>
<name>A0A1A9VGU6_GLOAU</name>